<keyword evidence="2" id="KW-0808">Transferase</keyword>
<dbReference type="Pfam" id="PF08388">
    <property type="entry name" value="GIIM"/>
    <property type="match status" value="1"/>
</dbReference>
<dbReference type="Pfam" id="PF13655">
    <property type="entry name" value="RVT_N"/>
    <property type="match status" value="1"/>
</dbReference>
<dbReference type="SMART" id="SM00507">
    <property type="entry name" value="HNHc"/>
    <property type="match status" value="1"/>
</dbReference>
<reference evidence="3" key="1">
    <citation type="submission" date="2016-10" db="EMBL/GenBank/DDBJ databases">
        <title>Comparative genomics uncovers the prolific and rare metabolic potential of the cyanobacterial genus Moorea.</title>
        <authorList>
            <person name="Leao T."/>
            <person name="Castelao G."/>
            <person name="Korobeynikov A."/>
            <person name="Monroe E.A."/>
            <person name="Podell S."/>
            <person name="Glukhov E."/>
            <person name="Allen E."/>
            <person name="Gerwick W.H."/>
            <person name="Gerwick L."/>
        </authorList>
    </citation>
    <scope>NUCLEOTIDE SEQUENCE [LARGE SCALE GENOMIC DNA]</scope>
    <source>
        <strain evidence="3">JHB</strain>
    </source>
</reference>
<dbReference type="InterPro" id="IPR013597">
    <property type="entry name" value="Mat_intron_G2"/>
</dbReference>
<dbReference type="SUPFAM" id="SSF56672">
    <property type="entry name" value="DNA/RNA polymerases"/>
    <property type="match status" value="1"/>
</dbReference>
<dbReference type="PROSITE" id="PS00028">
    <property type="entry name" value="ZINC_FINGER_C2H2_1"/>
    <property type="match status" value="1"/>
</dbReference>
<keyword evidence="2" id="KW-0548">Nucleotidyltransferase</keyword>
<dbReference type="Proteomes" id="UP000176944">
    <property type="component" value="Chromosome"/>
</dbReference>
<dbReference type="InterPro" id="IPR000477">
    <property type="entry name" value="RT_dom"/>
</dbReference>
<accession>A0A1D9G2R6</accession>
<evidence type="ECO:0000313" key="2">
    <source>
        <dbReference type="EMBL" id="AOY81917.1"/>
    </source>
</evidence>
<evidence type="ECO:0000259" key="1">
    <source>
        <dbReference type="PROSITE" id="PS50878"/>
    </source>
</evidence>
<dbReference type="InterPro" id="IPR013087">
    <property type="entry name" value="Znf_C2H2_type"/>
</dbReference>
<dbReference type="AlphaFoldDB" id="A0A1D9G2R6"/>
<proteinExistence type="predicted"/>
<sequence length="504" mass="57769">MGRHSKPKASDLWKGQQWKKLRQNLFRLQRRLYKAVRDGNLRKARSLQKLIMKSRSAQLLAIRQVTQLNKGKKTPGIDGKSSLTCQQRLNVLELLNQHASDWKHAGLREIPIAKKNGKTRLLKIPTIADRAWQCLVKYALEPAHEATFHACSYGFRTGRSAHDAQKHVFDHLKSKSNGITKRVIELDIKKCFDRINHSTITDNLIAPKSIKQGIFRCLKAGVNPEFPEQGTPQGGVVSPLLANVALNGIEEIHPSIRYADDMVIFLKPKDNAEKVLQGIKRFLNERGMEISEEKTKITHSIDGFDFLGWNFRVQKNGKFRSIPSAENLRTIKKKIKAVVNNSNYGAKIKAQKLAPIVRGWRNYHRNCKMDGSRNSLWFTNERTRQRFIKEKKIDKHEAARLVKKAFPAVKYKENKHIKVKGTKSPYDGDLVYWSQRNSGLYDNATSKALKKQNHCCGYCGHKLLGEESVHLHHIDGNHDNWKPKNLLAVHRSCHQYIHSSQKDT</sequence>
<keyword evidence="2" id="KW-0695">RNA-directed DNA polymerase</keyword>
<protein>
    <submittedName>
        <fullName evidence="2">Reverse transcriptase domain-containing protein</fullName>
    </submittedName>
</protein>
<dbReference type="PROSITE" id="PS50878">
    <property type="entry name" value="RT_POL"/>
    <property type="match status" value="1"/>
</dbReference>
<dbReference type="PANTHER" id="PTHR34047">
    <property type="entry name" value="NUCLEAR INTRON MATURASE 1, MITOCHONDRIAL-RELATED"/>
    <property type="match status" value="1"/>
</dbReference>
<dbReference type="InterPro" id="IPR003615">
    <property type="entry name" value="HNH_nuc"/>
</dbReference>
<dbReference type="CDD" id="cd00085">
    <property type="entry name" value="HNHc"/>
    <property type="match status" value="1"/>
</dbReference>
<evidence type="ECO:0000313" key="3">
    <source>
        <dbReference type="Proteomes" id="UP000176944"/>
    </source>
</evidence>
<name>A0A1D9G2R6_MOOP1</name>
<dbReference type="Pfam" id="PF00078">
    <property type="entry name" value="RVT_1"/>
    <property type="match status" value="1"/>
</dbReference>
<gene>
    <name evidence="2" type="ORF">BJP36_20415</name>
</gene>
<organism evidence="2 3">
    <name type="scientific">Moorena producens (strain JHB)</name>
    <dbReference type="NCBI Taxonomy" id="1454205"/>
    <lineage>
        <taxon>Bacteria</taxon>
        <taxon>Bacillati</taxon>
        <taxon>Cyanobacteriota</taxon>
        <taxon>Cyanophyceae</taxon>
        <taxon>Coleofasciculales</taxon>
        <taxon>Coleofasciculaceae</taxon>
        <taxon>Moorena</taxon>
    </lineage>
</organism>
<dbReference type="InterPro" id="IPR025960">
    <property type="entry name" value="RVT_N"/>
</dbReference>
<dbReference type="CDD" id="cd01651">
    <property type="entry name" value="RT_G2_intron"/>
    <property type="match status" value="1"/>
</dbReference>
<dbReference type="InterPro" id="IPR051083">
    <property type="entry name" value="GrpII_Intron_Splice-Mob/Def"/>
</dbReference>
<dbReference type="EMBL" id="CP017708">
    <property type="protein sequence ID" value="AOY81917.1"/>
    <property type="molecule type" value="Genomic_DNA"/>
</dbReference>
<dbReference type="PANTHER" id="PTHR34047:SF8">
    <property type="entry name" value="PROTEIN YKFC"/>
    <property type="match status" value="1"/>
</dbReference>
<dbReference type="InterPro" id="IPR043502">
    <property type="entry name" value="DNA/RNA_pol_sf"/>
</dbReference>
<dbReference type="GO" id="GO:0003964">
    <property type="term" value="F:RNA-directed DNA polymerase activity"/>
    <property type="evidence" value="ECO:0007669"/>
    <property type="project" value="UniProtKB-KW"/>
</dbReference>
<feature type="domain" description="Reverse transcriptase" evidence="1">
    <location>
        <begin position="91"/>
        <end position="311"/>
    </location>
</feature>